<protein>
    <submittedName>
        <fullName evidence="1">Uncharacterized protein</fullName>
    </submittedName>
</protein>
<dbReference type="EMBL" id="CP042467">
    <property type="protein sequence ID" value="QED27494.1"/>
    <property type="molecule type" value="Genomic_DNA"/>
</dbReference>
<keyword evidence="2" id="KW-1185">Reference proteome</keyword>
<dbReference type="Proteomes" id="UP000321595">
    <property type="component" value="Chromosome"/>
</dbReference>
<dbReference type="AlphaFoldDB" id="A0A5B8XPL7"/>
<dbReference type="RefSeq" id="WP_146959179.1">
    <property type="nucleotide sequence ID" value="NZ_CP042467.1"/>
</dbReference>
<dbReference type="OrthoDB" id="5488548at2"/>
<sequence length="586" mass="64820">MSETLQDKIGRIVRELFDTHLDLFAHLLAEAGVEPEEQTSRLDTLYQLMQRIEYEPTIFEGGRRIALSLSEDEPQVLKLNEELIGRISDAEIVATLGRPIAQVLGLSSLSMTLALKTRDEQSLKSLTTKIAKKAENAPVRAVDVPSYVSVKIGVFTSRLESIAALLGQETSFDVEISDELRGALKGSAAWPEWQDIQDIEAFKGVSTALRTSLGQTKWESTSELIVELLWDSLGLTPHSYFKHAGRAIRGANVSEAAALLDAMFAALKVQEKWLSTELSTWPSFQDIKTAWSELAQNERRAFGMMLHDLPAPSVSVLEVARDAFGLDQPTTLPWELPLVCWTVREQGALRDLFVGLSRTLPIPQDDGYPVLGSLDLEGATLDYSEDLANLGVHLAPIDTEMLPIAEDAITRASAAVISRLCEQFDGLDEAAQTDMLQRIRDSYDGFFPNFREVWERHFFGLSNRPRPEQYFILVTGIQSVLTVPMVIDAFLKPSQDEPSPFPTLTLVVAVQNTEEGVQTPFYVPLSALNSTITGPPIRVRAVRTSPGSGATWLCDRTLALNKLQGQAIELLTRSIHGDSMRLALFT</sequence>
<gene>
    <name evidence="1" type="ORF">FRD01_09625</name>
</gene>
<name>A0A5B8XPL7_9DELT</name>
<proteinExistence type="predicted"/>
<dbReference type="KEGG" id="bbae:FRD01_09625"/>
<reference evidence="1 2" key="1">
    <citation type="submission" date="2019-08" db="EMBL/GenBank/DDBJ databases">
        <authorList>
            <person name="Liang Q."/>
        </authorList>
    </citation>
    <scope>NUCLEOTIDE SEQUENCE [LARGE SCALE GENOMIC DNA]</scope>
    <source>
        <strain evidence="1 2">V1718</strain>
    </source>
</reference>
<evidence type="ECO:0000313" key="2">
    <source>
        <dbReference type="Proteomes" id="UP000321595"/>
    </source>
</evidence>
<accession>A0A5B8XPL7</accession>
<organism evidence="1 2">
    <name type="scientific">Microvenator marinus</name>
    <dbReference type="NCBI Taxonomy" id="2600177"/>
    <lineage>
        <taxon>Bacteria</taxon>
        <taxon>Deltaproteobacteria</taxon>
        <taxon>Bradymonadales</taxon>
        <taxon>Microvenatoraceae</taxon>
        <taxon>Microvenator</taxon>
    </lineage>
</organism>
<evidence type="ECO:0000313" key="1">
    <source>
        <dbReference type="EMBL" id="QED27494.1"/>
    </source>
</evidence>